<dbReference type="PANTHER" id="PTHR11610:SF13">
    <property type="entry name" value="ENDOTHELIAL LIPASE"/>
    <property type="match status" value="1"/>
</dbReference>
<keyword evidence="7" id="KW-0732">Signal</keyword>
<accession>A0A3P9AQD2</accession>
<dbReference type="GO" id="GO:0008201">
    <property type="term" value="F:heparin binding"/>
    <property type="evidence" value="ECO:0007669"/>
    <property type="project" value="UniProtKB-KW"/>
</dbReference>
<dbReference type="InParanoid" id="A0A3P9AQD2"/>
<evidence type="ECO:0000256" key="4">
    <source>
        <dbReference type="ARBA" id="ARBA00013279"/>
    </source>
</evidence>
<dbReference type="InterPro" id="IPR001024">
    <property type="entry name" value="PLAT/LH2_dom"/>
</dbReference>
<dbReference type="InterPro" id="IPR013818">
    <property type="entry name" value="Lipase"/>
</dbReference>
<reference evidence="15" key="3">
    <citation type="submission" date="2025-08" db="UniProtKB">
        <authorList>
            <consortium name="Ensembl"/>
        </authorList>
    </citation>
    <scope>IDENTIFICATION</scope>
</reference>
<dbReference type="AlphaFoldDB" id="A0A3P9AQD2"/>
<keyword evidence="5" id="KW-0964">Secreted</keyword>
<evidence type="ECO:0000313" key="15">
    <source>
        <dbReference type="Ensembl" id="ENSELUP00000042979.2"/>
    </source>
</evidence>
<evidence type="ECO:0000256" key="5">
    <source>
        <dbReference type="ARBA" id="ARBA00022525"/>
    </source>
</evidence>
<evidence type="ECO:0000256" key="2">
    <source>
        <dbReference type="ARBA" id="ARBA00004613"/>
    </source>
</evidence>
<dbReference type="Gene3D" id="2.60.60.20">
    <property type="entry name" value="PLAT/LH2 domain"/>
    <property type="match status" value="1"/>
</dbReference>
<dbReference type="InterPro" id="IPR029058">
    <property type="entry name" value="AB_hydrolase_fold"/>
</dbReference>
<keyword evidence="6" id="KW-0358">Heparin-binding</keyword>
<keyword evidence="11" id="KW-0325">Glycoprotein</keyword>
<gene>
    <name evidence="15" type="primary">LIPG</name>
</gene>
<dbReference type="STRING" id="8010.ENSELUP00000042979"/>
<keyword evidence="16" id="KW-1185">Reference proteome</keyword>
<evidence type="ECO:0000256" key="8">
    <source>
        <dbReference type="ARBA" id="ARBA00022801"/>
    </source>
</evidence>
<comment type="caution">
    <text evidence="12">Lacks conserved residue(s) required for the propagation of feature annotation.</text>
</comment>
<dbReference type="InterPro" id="IPR002330">
    <property type="entry name" value="Lipo_Lipase"/>
</dbReference>
<dbReference type="Pfam" id="PF01477">
    <property type="entry name" value="PLAT"/>
    <property type="match status" value="1"/>
</dbReference>
<proteinExistence type="inferred from homology"/>
<evidence type="ECO:0000256" key="6">
    <source>
        <dbReference type="ARBA" id="ARBA00022674"/>
    </source>
</evidence>
<dbReference type="GO" id="GO:0016042">
    <property type="term" value="P:lipid catabolic process"/>
    <property type="evidence" value="ECO:0007669"/>
    <property type="project" value="UniProtKB-KW"/>
</dbReference>
<dbReference type="Bgee" id="ENSELUG00000024403">
    <property type="expression patterns" value="Expressed in ovary and 12 other cell types or tissues"/>
</dbReference>
<comment type="catalytic activity">
    <reaction evidence="1">
        <text>a triacylglycerol + H2O = a diacylglycerol + a fatty acid + H(+)</text>
        <dbReference type="Rhea" id="RHEA:12044"/>
        <dbReference type="ChEBI" id="CHEBI:15377"/>
        <dbReference type="ChEBI" id="CHEBI:15378"/>
        <dbReference type="ChEBI" id="CHEBI:17855"/>
        <dbReference type="ChEBI" id="CHEBI:18035"/>
        <dbReference type="ChEBI" id="CHEBI:28868"/>
        <dbReference type="EC" id="3.1.1.3"/>
    </reaction>
</comment>
<dbReference type="SMART" id="SM00308">
    <property type="entry name" value="LH2"/>
    <property type="match status" value="1"/>
</dbReference>
<dbReference type="CDD" id="cd00707">
    <property type="entry name" value="Pancreat_lipase_like"/>
    <property type="match status" value="1"/>
</dbReference>
<dbReference type="PROSITE" id="PS50095">
    <property type="entry name" value="PLAT"/>
    <property type="match status" value="1"/>
</dbReference>
<dbReference type="Pfam" id="PF00151">
    <property type="entry name" value="Lipase"/>
    <property type="match status" value="1"/>
</dbReference>
<dbReference type="GO" id="GO:0005615">
    <property type="term" value="C:extracellular space"/>
    <property type="evidence" value="ECO:0007669"/>
    <property type="project" value="TreeGrafter"/>
</dbReference>
<comment type="subcellular location">
    <subcellularLocation>
        <location evidence="2">Secreted</location>
    </subcellularLocation>
</comment>
<sequence length="561" mass="62886">MFIHSLCSQTYTSPTLKNHRHPLLLRSLDLRSLKTLSPVKVPLISLSNERLCICLCKKAMKNITPLSLWIFQLCVIAVFASGDVENALFEDEFKVIHSGDGALHDGITYNMRKSPDLDVDGCILQPGKKSSLQECGFNVTAKTIFLIHGWTMSGMFETWLRKLVSAVMQREPDANTIIVDWLSMAHQLYPDAVNHTHQVGLSLATTINWLQEEENLPLPNVHLIGYSLGAHVAGYAGTSVRGTVGRITGLDPAGPMFEGVEDKKRLSSDDAEFVDVLHTYTREALGFSIGIQQPIGDIDIYPNGGDVQPGCALSDVLGSVAGGNFVDVMKCEHERAVHLFVDSLSKEHTSFAYQCTDSDRFKKGICLSCRKNRCNQMGYNAKKTRNRRNSKMYLKTRADTPFGGTHYQMKMHVFNRKQADDADPTFYVKLYGAHNDTHDLHVNILDKVGLNLTNTFLVFTEDDIGDLLKIRLSWEGASDSLGSLWKNIKKNFWGWNSSSKPNNQVLQVRRIRVKCGETQKKFTFCAQDPSVTELTPGQSITYVKCRDGWEVKPRKRYVPAC</sequence>
<dbReference type="SUPFAM" id="SSF49723">
    <property type="entry name" value="Lipase/lipooxygenase domain (PLAT/LH2 domain)"/>
    <property type="match status" value="1"/>
</dbReference>
<keyword evidence="8" id="KW-0378">Hydrolase</keyword>
<name>A0A3P9AQD2_ESOLU</name>
<dbReference type="PRINTS" id="PR00822">
    <property type="entry name" value="LIPOLIPASE"/>
</dbReference>
<dbReference type="PRINTS" id="PR00821">
    <property type="entry name" value="TAGLIPASE"/>
</dbReference>
<evidence type="ECO:0000256" key="11">
    <source>
        <dbReference type="ARBA" id="ARBA00023180"/>
    </source>
</evidence>
<evidence type="ECO:0000256" key="10">
    <source>
        <dbReference type="ARBA" id="ARBA00023098"/>
    </source>
</evidence>
<protein>
    <recommendedName>
        <fullName evidence="4">triacylglycerol lipase</fullName>
        <ecNumber evidence="4">3.1.1.3</ecNumber>
    </recommendedName>
</protein>
<dbReference type="InterPro" id="IPR036392">
    <property type="entry name" value="PLAT/LH2_dom_sf"/>
</dbReference>
<evidence type="ECO:0000256" key="7">
    <source>
        <dbReference type="ARBA" id="ARBA00022729"/>
    </source>
</evidence>
<dbReference type="PANTHER" id="PTHR11610">
    <property type="entry name" value="LIPASE"/>
    <property type="match status" value="1"/>
</dbReference>
<evidence type="ECO:0000313" key="16">
    <source>
        <dbReference type="Proteomes" id="UP000265140"/>
    </source>
</evidence>
<dbReference type="Ensembl" id="ENSELUT00000037529.3">
    <property type="protein sequence ID" value="ENSELUP00000042979.2"/>
    <property type="gene ID" value="ENSELUG00000024403.3"/>
</dbReference>
<dbReference type="InterPro" id="IPR033906">
    <property type="entry name" value="Lipase_N"/>
</dbReference>
<dbReference type="EC" id="3.1.1.3" evidence="4"/>
<evidence type="ECO:0000256" key="9">
    <source>
        <dbReference type="ARBA" id="ARBA00022963"/>
    </source>
</evidence>
<reference evidence="16" key="1">
    <citation type="journal article" date="2014" name="PLoS ONE">
        <title>The genome and linkage map of the northern pike (Esox lucius): conserved synteny revealed between the salmonid sister group and the Neoteleostei.</title>
        <authorList>
            <person name="Rondeau E.B."/>
            <person name="Minkley D.R."/>
            <person name="Leong J.S."/>
            <person name="Messmer A.M."/>
            <person name="Jantzen J.R."/>
            <person name="von Schalburg K.R."/>
            <person name="Lemon C."/>
            <person name="Bird N.H."/>
            <person name="Koop B.F."/>
        </authorList>
    </citation>
    <scope>NUCLEOTIDE SEQUENCE</scope>
</reference>
<reference evidence="15" key="4">
    <citation type="submission" date="2025-09" db="UniProtKB">
        <authorList>
            <consortium name="Ensembl"/>
        </authorList>
    </citation>
    <scope>IDENTIFICATION</scope>
</reference>
<evidence type="ECO:0000256" key="12">
    <source>
        <dbReference type="PROSITE-ProRule" id="PRU00152"/>
    </source>
</evidence>
<evidence type="ECO:0000256" key="1">
    <source>
        <dbReference type="ARBA" id="ARBA00001024"/>
    </source>
</evidence>
<keyword evidence="9" id="KW-0442">Lipid degradation</keyword>
<dbReference type="InterPro" id="IPR000734">
    <property type="entry name" value="TAG_lipase"/>
</dbReference>
<dbReference type="FunFam" id="3.40.50.1820:FF:000441">
    <property type="entry name" value="Lipoprotein lipase"/>
    <property type="match status" value="1"/>
</dbReference>
<dbReference type="OrthoDB" id="199913at2759"/>
<dbReference type="SUPFAM" id="SSF53474">
    <property type="entry name" value="alpha/beta-Hydrolases"/>
    <property type="match status" value="1"/>
</dbReference>
<comment type="similarity">
    <text evidence="3 13">Belongs to the AB hydrolase superfamily. Lipase family.</text>
</comment>
<dbReference type="FunFam" id="2.60.60.20:FF:000010">
    <property type="entry name" value="hepatic triacylglycerol lipase"/>
    <property type="match status" value="1"/>
</dbReference>
<evidence type="ECO:0000256" key="13">
    <source>
        <dbReference type="RuleBase" id="RU004262"/>
    </source>
</evidence>
<feature type="domain" description="PLAT" evidence="14">
    <location>
        <begin position="405"/>
        <end position="544"/>
    </location>
</feature>
<dbReference type="GO" id="GO:0004465">
    <property type="term" value="F:lipoprotein lipase activity"/>
    <property type="evidence" value="ECO:0007669"/>
    <property type="project" value="InterPro"/>
</dbReference>
<dbReference type="Gene3D" id="3.40.50.1820">
    <property type="entry name" value="alpha/beta hydrolase"/>
    <property type="match status" value="1"/>
</dbReference>
<reference evidence="15" key="2">
    <citation type="submission" date="2020-02" db="EMBL/GenBank/DDBJ databases">
        <title>Esox lucius (northern pike) genome, fEsoLuc1, primary haplotype.</title>
        <authorList>
            <person name="Myers G."/>
            <person name="Karagic N."/>
            <person name="Meyer A."/>
            <person name="Pippel M."/>
            <person name="Reichard M."/>
            <person name="Winkler S."/>
            <person name="Tracey A."/>
            <person name="Sims Y."/>
            <person name="Howe K."/>
            <person name="Rhie A."/>
            <person name="Formenti G."/>
            <person name="Durbin R."/>
            <person name="Fedrigo O."/>
            <person name="Jarvis E.D."/>
        </authorList>
    </citation>
    <scope>NUCLEOTIDE SEQUENCE [LARGE SCALE GENOMIC DNA]</scope>
</reference>
<dbReference type="OMA" id="QMPVGHV"/>
<dbReference type="Proteomes" id="UP000265140">
    <property type="component" value="Chromosome 13"/>
</dbReference>
<organism evidence="15 16">
    <name type="scientific">Esox lucius</name>
    <name type="common">Northern pike</name>
    <dbReference type="NCBI Taxonomy" id="8010"/>
    <lineage>
        <taxon>Eukaryota</taxon>
        <taxon>Metazoa</taxon>
        <taxon>Chordata</taxon>
        <taxon>Craniata</taxon>
        <taxon>Vertebrata</taxon>
        <taxon>Euteleostomi</taxon>
        <taxon>Actinopterygii</taxon>
        <taxon>Neopterygii</taxon>
        <taxon>Teleostei</taxon>
        <taxon>Protacanthopterygii</taxon>
        <taxon>Esociformes</taxon>
        <taxon>Esocidae</taxon>
        <taxon>Esox</taxon>
    </lineage>
</organism>
<dbReference type="GeneTree" id="ENSGT00940000159394"/>
<keyword evidence="10" id="KW-0443">Lipid metabolism</keyword>
<evidence type="ECO:0000259" key="14">
    <source>
        <dbReference type="PROSITE" id="PS50095"/>
    </source>
</evidence>
<evidence type="ECO:0000256" key="3">
    <source>
        <dbReference type="ARBA" id="ARBA00010701"/>
    </source>
</evidence>